<feature type="domain" description="KIB1-4 beta-propeller" evidence="3">
    <location>
        <begin position="99"/>
        <end position="406"/>
    </location>
</feature>
<dbReference type="InterPro" id="IPR001810">
    <property type="entry name" value="F-box_dom"/>
</dbReference>
<organism evidence="4 5">
    <name type="scientific">Coptis chinensis</name>
    <dbReference type="NCBI Taxonomy" id="261450"/>
    <lineage>
        <taxon>Eukaryota</taxon>
        <taxon>Viridiplantae</taxon>
        <taxon>Streptophyta</taxon>
        <taxon>Embryophyta</taxon>
        <taxon>Tracheophyta</taxon>
        <taxon>Spermatophyta</taxon>
        <taxon>Magnoliopsida</taxon>
        <taxon>Ranunculales</taxon>
        <taxon>Ranunculaceae</taxon>
        <taxon>Coptidoideae</taxon>
        <taxon>Coptis</taxon>
    </lineage>
</organism>
<proteinExistence type="predicted"/>
<accession>A0A835ISU5</accession>
<gene>
    <name evidence="4" type="ORF">IFM89_029331</name>
</gene>
<dbReference type="PANTHER" id="PTHR44259">
    <property type="entry name" value="OS07G0183000 PROTEIN-RELATED"/>
    <property type="match status" value="1"/>
</dbReference>
<feature type="domain" description="F-box" evidence="2">
    <location>
        <begin position="29"/>
        <end position="60"/>
    </location>
</feature>
<name>A0A835ISU5_9MAGN</name>
<dbReference type="InterPro" id="IPR005174">
    <property type="entry name" value="KIB1-4_b-propeller"/>
</dbReference>
<evidence type="ECO:0000313" key="4">
    <source>
        <dbReference type="EMBL" id="KAF9622047.1"/>
    </source>
</evidence>
<dbReference type="EMBL" id="JADFTS010000002">
    <property type="protein sequence ID" value="KAF9622047.1"/>
    <property type="molecule type" value="Genomic_DNA"/>
</dbReference>
<evidence type="ECO:0000313" key="5">
    <source>
        <dbReference type="Proteomes" id="UP000631114"/>
    </source>
</evidence>
<sequence length="435" mass="49064">MKRGFLLSSPKPKHKQLFSTTPNTDPWSSQLPQHILYLIPKKIDTLNDLIRFSCVCKTWRLSALPLLPSNLFNKPWLIVPYTNDHVSKTGTACDKTLGFFDLSTRQLYKVDLPEIANHRICGSCRGGWLVTVNSFGDIQLLHPFTRKVISLAPVTALPGVVSCYYNERQNLVYDVKNYGSLCTIASNCMREFYIYKAVMLPWAGVVMVVHGLNKMLAFCKVSDENKKWISVQGVCEGNFNDVTIFKGEFYAVKNNGSVWVVHGGFDTSSSPFVKFVIGQPDNWGYYKKYLVEAKGELFLLDRVRYPLEPGDDEADRTLVFSIKKLIEWNGPKFVSVNYIGKDCAVFVGCNDSFACLTSDVPDCKGNSIYFTDDFVDGVSNMNNVNIGSILENFVNEPIARQDIGVWDMTADVFDRLIYPSASKLMNPPPVWFTTN</sequence>
<protein>
    <recommendedName>
        <fullName evidence="6">F-box protein</fullName>
    </recommendedName>
</protein>
<keyword evidence="5" id="KW-1185">Reference proteome</keyword>
<dbReference type="Pfam" id="PF00646">
    <property type="entry name" value="F-box"/>
    <property type="match status" value="1"/>
</dbReference>
<dbReference type="PANTHER" id="PTHR44259:SF107">
    <property type="entry name" value="F-BOX PROTEIN SKIP23-LIKE"/>
    <property type="match status" value="1"/>
</dbReference>
<dbReference type="InterPro" id="IPR050942">
    <property type="entry name" value="F-box_BR-signaling"/>
</dbReference>
<dbReference type="Proteomes" id="UP000631114">
    <property type="component" value="Unassembled WGS sequence"/>
</dbReference>
<dbReference type="SUPFAM" id="SSF81383">
    <property type="entry name" value="F-box domain"/>
    <property type="match status" value="1"/>
</dbReference>
<evidence type="ECO:0000256" key="1">
    <source>
        <dbReference type="SAM" id="MobiDB-lite"/>
    </source>
</evidence>
<dbReference type="InterPro" id="IPR036047">
    <property type="entry name" value="F-box-like_dom_sf"/>
</dbReference>
<comment type="caution">
    <text evidence="4">The sequence shown here is derived from an EMBL/GenBank/DDBJ whole genome shotgun (WGS) entry which is preliminary data.</text>
</comment>
<evidence type="ECO:0000259" key="2">
    <source>
        <dbReference type="Pfam" id="PF00646"/>
    </source>
</evidence>
<dbReference type="AlphaFoldDB" id="A0A835ISU5"/>
<reference evidence="4 5" key="1">
    <citation type="submission" date="2020-10" db="EMBL/GenBank/DDBJ databases">
        <title>The Coptis chinensis genome and diversification of protoberbering-type alkaloids.</title>
        <authorList>
            <person name="Wang B."/>
            <person name="Shu S."/>
            <person name="Song C."/>
            <person name="Liu Y."/>
        </authorList>
    </citation>
    <scope>NUCLEOTIDE SEQUENCE [LARGE SCALE GENOMIC DNA]</scope>
    <source>
        <strain evidence="4">HL-2020</strain>
        <tissue evidence="4">Leaf</tissue>
    </source>
</reference>
<dbReference type="Pfam" id="PF03478">
    <property type="entry name" value="Beta-prop_KIB1-4"/>
    <property type="match status" value="1"/>
</dbReference>
<dbReference type="OrthoDB" id="642536at2759"/>
<feature type="region of interest" description="Disordered" evidence="1">
    <location>
        <begin position="1"/>
        <end position="25"/>
    </location>
</feature>
<evidence type="ECO:0008006" key="6">
    <source>
        <dbReference type="Google" id="ProtNLM"/>
    </source>
</evidence>
<evidence type="ECO:0000259" key="3">
    <source>
        <dbReference type="Pfam" id="PF03478"/>
    </source>
</evidence>